<dbReference type="Gene3D" id="2.60.40.10">
    <property type="entry name" value="Immunoglobulins"/>
    <property type="match status" value="1"/>
</dbReference>
<dbReference type="Proteomes" id="UP001529256">
    <property type="component" value="Unassembled WGS sequence"/>
</dbReference>
<reference evidence="3 4" key="1">
    <citation type="submission" date="2023-06" db="EMBL/GenBank/DDBJ databases">
        <title>Identification and characterization of horizontal gene transfer across gut microbiota members of farm animals based on homology search.</title>
        <authorList>
            <person name="Schwarzerova J."/>
            <person name="Nykrynova M."/>
            <person name="Jureckova K."/>
            <person name="Cejkova D."/>
            <person name="Rychlik I."/>
        </authorList>
    </citation>
    <scope>NUCLEOTIDE SEQUENCE [LARGE SCALE GENOMIC DNA]</scope>
    <source>
        <strain evidence="3 4">153_Feed</strain>
    </source>
</reference>
<evidence type="ECO:0000313" key="3">
    <source>
        <dbReference type="EMBL" id="MDM8270471.1"/>
    </source>
</evidence>
<dbReference type="Pfam" id="PF05257">
    <property type="entry name" value="CHAP"/>
    <property type="match status" value="1"/>
</dbReference>
<comment type="caution">
    <text evidence="3">The sequence shown here is derived from an EMBL/GenBank/DDBJ whole genome shotgun (WGS) entry which is preliminary data.</text>
</comment>
<feature type="chain" id="PRO_5046509271" evidence="1">
    <location>
        <begin position="31"/>
        <end position="489"/>
    </location>
</feature>
<dbReference type="InterPro" id="IPR013783">
    <property type="entry name" value="Ig-like_fold"/>
</dbReference>
<proteinExistence type="predicted"/>
<feature type="signal peptide" evidence="1">
    <location>
        <begin position="1"/>
        <end position="30"/>
    </location>
</feature>
<evidence type="ECO:0000256" key="1">
    <source>
        <dbReference type="SAM" id="SignalP"/>
    </source>
</evidence>
<dbReference type="EMBL" id="JAUDEA010000002">
    <property type="protein sequence ID" value="MDM8270471.1"/>
    <property type="molecule type" value="Genomic_DNA"/>
</dbReference>
<dbReference type="SUPFAM" id="SSF54001">
    <property type="entry name" value="Cysteine proteinases"/>
    <property type="match status" value="1"/>
</dbReference>
<feature type="domain" description="Peptidase C51" evidence="2">
    <location>
        <begin position="374"/>
        <end position="463"/>
    </location>
</feature>
<evidence type="ECO:0000259" key="2">
    <source>
        <dbReference type="Pfam" id="PF05257"/>
    </source>
</evidence>
<name>A0ABT7V386_9ACTN</name>
<reference evidence="3 4" key="3">
    <citation type="submission" date="2023-06" db="EMBL/GenBank/DDBJ databases">
        <authorList>
            <person name="Zeman M."/>
            <person name="Kubasova T."/>
            <person name="Jahodarova E."/>
            <person name="Nykrynova M."/>
            <person name="Rychlik I."/>
        </authorList>
    </citation>
    <scope>NUCLEOTIDE SEQUENCE [LARGE SCALE GENOMIC DNA]</scope>
    <source>
        <strain evidence="3 4">153_Feed</strain>
    </source>
</reference>
<keyword evidence="1" id="KW-0732">Signal</keyword>
<protein>
    <submittedName>
        <fullName evidence="3">CHAP domain-containing protein</fullName>
    </submittedName>
</protein>
<dbReference type="InterPro" id="IPR038765">
    <property type="entry name" value="Papain-like_cys_pep_sf"/>
</dbReference>
<sequence>MASSPKRGRLLVVLALALAALVPCGAAAYAARVRLDVWYDGLSISDSSILVGESVTLDASVSGEDVDGVRYNYGWRRDGSWDKGSWSTSLQNGSGLQSSPEWTFKPPVAGTYEVFVDVVRPDGIAVGTKVVSLSVDRGWTIPSELSLSATSPQNTGTKIVMSAPATGTRADRVEYRYSWTRDNGADSFATSYVSDKSYAFTPTHSGDYTLSVDIRDKDTGQVVTLKKNFRVNRGWELTGLDLSYSKPLRPGTKVTWTARVSGNTQGLKYNFVWERDNWAEWGSTARSGDWATTNSKTYTIGGSGRYSFYVDVEDQYGEKETVSVTGVRGFSASDARDRVISVARGELNPYESGYKYENALTAAGGTLCNYRHGWWCVNFLWWCFREADQQDIYGTSGMAVEPDYLANEFKSLGAFNGSSGLQGIKVGDIAFSLYNAWRPGQTIGHGALVVGVTDTTVTVIEGNGVGGGVRTNTWSRWESRWRGYARPAY</sequence>
<keyword evidence="4" id="KW-1185">Reference proteome</keyword>
<accession>A0ABT7V386</accession>
<gene>
    <name evidence="3" type="ORF">QUW25_02035</name>
</gene>
<evidence type="ECO:0000313" key="4">
    <source>
        <dbReference type="Proteomes" id="UP001529256"/>
    </source>
</evidence>
<organism evidence="3 4">
    <name type="scientific">Thermophilibacter provencensis</name>
    <dbReference type="NCBI Taxonomy" id="1852386"/>
    <lineage>
        <taxon>Bacteria</taxon>
        <taxon>Bacillati</taxon>
        <taxon>Actinomycetota</taxon>
        <taxon>Coriobacteriia</taxon>
        <taxon>Coriobacteriales</taxon>
        <taxon>Atopobiaceae</taxon>
        <taxon>Thermophilibacter</taxon>
    </lineage>
</organism>
<dbReference type="InterPro" id="IPR007921">
    <property type="entry name" value="CHAP_dom"/>
</dbReference>
<reference evidence="4" key="2">
    <citation type="submission" date="2023-06" db="EMBL/GenBank/DDBJ databases">
        <title>Identification and characterization of horizontal gene transfer across gut microbiota members of farm animals based on homology search.</title>
        <authorList>
            <person name="Zeman M."/>
            <person name="Kubasova T."/>
            <person name="Jahodarova E."/>
            <person name="Nykrynova M."/>
            <person name="Rychlik I."/>
        </authorList>
    </citation>
    <scope>NUCLEOTIDE SEQUENCE [LARGE SCALE GENOMIC DNA]</scope>
    <source>
        <strain evidence="4">153_Feed</strain>
    </source>
</reference>
<dbReference type="RefSeq" id="WP_289510570.1">
    <property type="nucleotide sequence ID" value="NZ_JAUDEA010000002.1"/>
</dbReference>